<organism evidence="3 4">
    <name type="scientific">Sphingomonas leidyi</name>
    <dbReference type="NCBI Taxonomy" id="68569"/>
    <lineage>
        <taxon>Bacteria</taxon>
        <taxon>Pseudomonadati</taxon>
        <taxon>Pseudomonadota</taxon>
        <taxon>Alphaproteobacteria</taxon>
        <taxon>Sphingomonadales</taxon>
        <taxon>Sphingomonadaceae</taxon>
        <taxon>Sphingomonas</taxon>
    </lineage>
</organism>
<feature type="signal peptide" evidence="2">
    <location>
        <begin position="1"/>
        <end position="26"/>
    </location>
</feature>
<dbReference type="Proteomes" id="UP000564677">
    <property type="component" value="Unassembled WGS sequence"/>
</dbReference>
<dbReference type="AlphaFoldDB" id="A0A7X5UWZ5"/>
<dbReference type="InterPro" id="IPR029021">
    <property type="entry name" value="Prot-tyrosine_phosphatase-like"/>
</dbReference>
<dbReference type="Gene3D" id="3.90.190.10">
    <property type="entry name" value="Protein tyrosine phosphatase superfamily"/>
    <property type="match status" value="1"/>
</dbReference>
<evidence type="ECO:0000313" key="3">
    <source>
        <dbReference type="EMBL" id="NIJ63698.1"/>
    </source>
</evidence>
<proteinExistence type="inferred from homology"/>
<keyword evidence="4" id="KW-1185">Reference proteome</keyword>
<reference evidence="3 4" key="1">
    <citation type="submission" date="2020-03" db="EMBL/GenBank/DDBJ databases">
        <title>Genomic Encyclopedia of Type Strains, Phase IV (KMG-IV): sequencing the most valuable type-strain genomes for metagenomic binning, comparative biology and taxonomic classification.</title>
        <authorList>
            <person name="Goeker M."/>
        </authorList>
    </citation>
    <scope>NUCLEOTIDE SEQUENCE [LARGE SCALE GENOMIC DNA]</scope>
    <source>
        <strain evidence="3 4">DSM 4733</strain>
    </source>
</reference>
<name>A0A7X5UWZ5_9SPHN</name>
<dbReference type="EMBL" id="JAASQV010000001">
    <property type="protein sequence ID" value="NIJ63698.1"/>
    <property type="molecule type" value="Genomic_DNA"/>
</dbReference>
<dbReference type="Pfam" id="PF13350">
    <property type="entry name" value="Y_phosphatase3"/>
    <property type="match status" value="1"/>
</dbReference>
<dbReference type="PANTHER" id="PTHR31126">
    <property type="entry name" value="TYROSINE-PROTEIN PHOSPHATASE"/>
    <property type="match status" value="1"/>
</dbReference>
<comment type="similarity">
    <text evidence="1">Belongs to the protein-tyrosine phosphatase family.</text>
</comment>
<dbReference type="GO" id="GO:0004725">
    <property type="term" value="F:protein tyrosine phosphatase activity"/>
    <property type="evidence" value="ECO:0007669"/>
    <property type="project" value="UniProtKB-EC"/>
</dbReference>
<comment type="caution">
    <text evidence="3">The sequence shown here is derived from an EMBL/GenBank/DDBJ whole genome shotgun (WGS) entry which is preliminary data.</text>
</comment>
<dbReference type="PANTHER" id="PTHR31126:SF1">
    <property type="entry name" value="TYROSINE SPECIFIC PROTEIN PHOSPHATASES DOMAIN-CONTAINING PROTEIN"/>
    <property type="match status" value="1"/>
</dbReference>
<evidence type="ECO:0000313" key="4">
    <source>
        <dbReference type="Proteomes" id="UP000564677"/>
    </source>
</evidence>
<protein>
    <submittedName>
        <fullName evidence="3">Protein-tyrosine phosphatase</fullName>
        <ecNumber evidence="3">3.1.3.48</ecNumber>
    </submittedName>
</protein>
<feature type="chain" id="PRO_5030608630" evidence="2">
    <location>
        <begin position="27"/>
        <end position="289"/>
    </location>
</feature>
<evidence type="ECO:0000256" key="1">
    <source>
        <dbReference type="ARBA" id="ARBA00009580"/>
    </source>
</evidence>
<keyword evidence="3" id="KW-0378">Hydrolase</keyword>
<sequence length="289" mass="31729">MRITTSFRVIGLAVLAAAAVPLAANALQQQAPAAQGENARLLPLQGGQNFRDLGGYRTRTGRTVRWGMLYRSGSMHFLTRADFDYLAKRGIRTVCDFRSTSERSTEPVAWPAGKAPRVLADDYVMDTAALAPRPDRPPSAAEAKATMTALYPQLLKQFNGQYRRMFGELLAGRAPLAFNCTAGKDRTGVAAALILTALDVPRETVIQDYLLTNRYFDPRKAVQADDQASQAWRKLPMDVLKAYMAADRAYIEAVFAVMDRHRGGAAGYLNDALGLSPAKLAQLRKAYTR</sequence>
<accession>A0A7X5UWZ5</accession>
<evidence type="ECO:0000256" key="2">
    <source>
        <dbReference type="SAM" id="SignalP"/>
    </source>
</evidence>
<keyword evidence="2" id="KW-0732">Signal</keyword>
<dbReference type="SUPFAM" id="SSF52799">
    <property type="entry name" value="(Phosphotyrosine protein) phosphatases II"/>
    <property type="match status" value="1"/>
</dbReference>
<gene>
    <name evidence="3" type="ORF">FHR20_000629</name>
</gene>
<dbReference type="EC" id="3.1.3.48" evidence="3"/>
<dbReference type="InterPro" id="IPR026893">
    <property type="entry name" value="Tyr/Ser_Pase_IphP-type"/>
</dbReference>
<dbReference type="RefSeq" id="WP_167298170.1">
    <property type="nucleotide sequence ID" value="NZ_JAASQV010000001.1"/>
</dbReference>